<evidence type="ECO:0000256" key="3">
    <source>
        <dbReference type="ARBA" id="ARBA00023002"/>
    </source>
</evidence>
<dbReference type="AlphaFoldDB" id="A0A1H0VFI1"/>
<dbReference type="GO" id="GO:0004022">
    <property type="term" value="F:alcohol dehydrogenase (NAD+) activity"/>
    <property type="evidence" value="ECO:0007669"/>
    <property type="project" value="TreeGrafter"/>
</dbReference>
<dbReference type="SUPFAM" id="SSF56796">
    <property type="entry name" value="Dehydroquinate synthase-like"/>
    <property type="match status" value="1"/>
</dbReference>
<evidence type="ECO:0000259" key="5">
    <source>
        <dbReference type="Pfam" id="PF00465"/>
    </source>
</evidence>
<keyword evidence="8" id="KW-1185">Reference proteome</keyword>
<sequence>MISQSAPIVPVLSGMNSHLRVGIKAKELGMTKVLVVYDAGVLNAGIVDPVIENLKASRIDVVTFGKVTPDPPDYQVDEGGKLANDEKVDGLIAIGGGSVLDCAKAINYLTANPSPINQWFFPAIPQGKPLPMIAIPTTAGTGSEGSFAAVITDSATGIKKAILDGNFCRYSLTVSDPLMYAGLPAKPSAYCAFDVLTHSIDSLFSAYDEPYSHMFAETAVRKVVKYLPRVIANGNDYEARQEIAFSATIAGNLLNTNMAGNTHCMGHNIGAVFHLPHGLAVALPLVSLMKLFYSKWRPERAKLVGECFGVHFSGTETVEEIGELTGNAIFKFYKDCGIETFSELELNEEDLEKAIDKMTDDIQTPTTYILMSRSDYVSVIEHMKTLR</sequence>
<dbReference type="STRING" id="91360.SAMN05660330_04046"/>
<evidence type="ECO:0000256" key="1">
    <source>
        <dbReference type="ARBA" id="ARBA00001962"/>
    </source>
</evidence>
<organism evidence="7 8">
    <name type="scientific">Desulforhopalus singaporensis</name>
    <dbReference type="NCBI Taxonomy" id="91360"/>
    <lineage>
        <taxon>Bacteria</taxon>
        <taxon>Pseudomonadati</taxon>
        <taxon>Thermodesulfobacteriota</taxon>
        <taxon>Desulfobulbia</taxon>
        <taxon>Desulfobulbales</taxon>
        <taxon>Desulfocapsaceae</taxon>
        <taxon>Desulforhopalus</taxon>
    </lineage>
</organism>
<name>A0A1H0VFI1_9BACT</name>
<dbReference type="PANTHER" id="PTHR11496:SF102">
    <property type="entry name" value="ALCOHOL DEHYDROGENASE 4"/>
    <property type="match status" value="1"/>
</dbReference>
<evidence type="ECO:0000313" key="7">
    <source>
        <dbReference type="EMBL" id="SDP77329.1"/>
    </source>
</evidence>
<protein>
    <submittedName>
        <fullName evidence="7">1,3-propanediol dehydrogenase</fullName>
    </submittedName>
</protein>
<dbReference type="Gene3D" id="3.40.50.1970">
    <property type="match status" value="1"/>
</dbReference>
<proteinExistence type="inferred from homology"/>
<dbReference type="Pfam" id="PF00465">
    <property type="entry name" value="Fe-ADH"/>
    <property type="match status" value="1"/>
</dbReference>
<gene>
    <name evidence="7" type="ORF">SAMN05660330_04046</name>
</gene>
<comment type="similarity">
    <text evidence="2">Belongs to the iron-containing alcohol dehydrogenase family.</text>
</comment>
<evidence type="ECO:0000256" key="4">
    <source>
        <dbReference type="ARBA" id="ARBA00023027"/>
    </source>
</evidence>
<accession>A0A1H0VFI1</accession>
<dbReference type="InterPro" id="IPR056798">
    <property type="entry name" value="ADH_Fe_C"/>
</dbReference>
<dbReference type="Gene3D" id="1.20.1090.10">
    <property type="entry name" value="Dehydroquinate synthase-like - alpha domain"/>
    <property type="match status" value="1"/>
</dbReference>
<evidence type="ECO:0000256" key="2">
    <source>
        <dbReference type="ARBA" id="ARBA00007358"/>
    </source>
</evidence>
<dbReference type="GO" id="GO:0046872">
    <property type="term" value="F:metal ion binding"/>
    <property type="evidence" value="ECO:0007669"/>
    <property type="project" value="InterPro"/>
</dbReference>
<keyword evidence="4" id="KW-0520">NAD</keyword>
<dbReference type="Proteomes" id="UP000199073">
    <property type="component" value="Unassembled WGS sequence"/>
</dbReference>
<dbReference type="OrthoDB" id="9778433at2"/>
<dbReference type="InterPro" id="IPR018211">
    <property type="entry name" value="ADH_Fe_CS"/>
</dbReference>
<dbReference type="PROSITE" id="PS00060">
    <property type="entry name" value="ADH_IRON_2"/>
    <property type="match status" value="1"/>
</dbReference>
<dbReference type="EMBL" id="FNJI01000049">
    <property type="protein sequence ID" value="SDP77329.1"/>
    <property type="molecule type" value="Genomic_DNA"/>
</dbReference>
<dbReference type="FunFam" id="3.40.50.1970:FF:000003">
    <property type="entry name" value="Alcohol dehydrogenase, iron-containing"/>
    <property type="match status" value="1"/>
</dbReference>
<dbReference type="InterPro" id="IPR001670">
    <property type="entry name" value="ADH_Fe/GldA"/>
</dbReference>
<dbReference type="PANTHER" id="PTHR11496">
    <property type="entry name" value="ALCOHOL DEHYDROGENASE"/>
    <property type="match status" value="1"/>
</dbReference>
<keyword evidence="3" id="KW-0560">Oxidoreductase</keyword>
<dbReference type="RefSeq" id="WP_092225930.1">
    <property type="nucleotide sequence ID" value="NZ_FNJI01000049.1"/>
</dbReference>
<dbReference type="Pfam" id="PF25137">
    <property type="entry name" value="ADH_Fe_C"/>
    <property type="match status" value="1"/>
</dbReference>
<evidence type="ECO:0000259" key="6">
    <source>
        <dbReference type="Pfam" id="PF25137"/>
    </source>
</evidence>
<feature type="domain" description="Alcohol dehydrogenase iron-type/glycerol dehydrogenase GldA" evidence="5">
    <location>
        <begin position="12"/>
        <end position="166"/>
    </location>
</feature>
<reference evidence="7 8" key="1">
    <citation type="submission" date="2016-10" db="EMBL/GenBank/DDBJ databases">
        <authorList>
            <person name="de Groot N.N."/>
        </authorList>
    </citation>
    <scope>NUCLEOTIDE SEQUENCE [LARGE SCALE GENOMIC DNA]</scope>
    <source>
        <strain evidence="7 8">DSM 12130</strain>
    </source>
</reference>
<dbReference type="InterPro" id="IPR039697">
    <property type="entry name" value="Alcohol_dehydrogenase_Fe"/>
</dbReference>
<evidence type="ECO:0000313" key="8">
    <source>
        <dbReference type="Proteomes" id="UP000199073"/>
    </source>
</evidence>
<feature type="domain" description="Fe-containing alcohol dehydrogenase-like C-terminal" evidence="6">
    <location>
        <begin position="189"/>
        <end position="381"/>
    </location>
</feature>
<dbReference type="CDD" id="cd14863">
    <property type="entry name" value="Fe-ADH-like"/>
    <property type="match status" value="1"/>
</dbReference>
<comment type="cofactor">
    <cofactor evidence="1">
        <name>Fe cation</name>
        <dbReference type="ChEBI" id="CHEBI:24875"/>
    </cofactor>
</comment>